<gene>
    <name evidence="5" type="ORF">SAMN02982985_02673</name>
</gene>
<keyword evidence="1" id="KW-0808">Transferase</keyword>
<dbReference type="PANTHER" id="PTHR43584:SF8">
    <property type="entry name" value="N-ACETYLMURAMATE ALPHA-1-PHOSPHATE URIDYLYLTRANSFERASE"/>
    <property type="match status" value="1"/>
</dbReference>
<accession>A0A1I4N047</accession>
<dbReference type="InterPro" id="IPR029044">
    <property type="entry name" value="Nucleotide-diphossugar_trans"/>
</dbReference>
<reference evidence="5 6" key="1">
    <citation type="submission" date="2016-10" db="EMBL/GenBank/DDBJ databases">
        <authorList>
            <person name="de Groot N.N."/>
        </authorList>
    </citation>
    <scope>NUCLEOTIDE SEQUENCE [LARGE SCALE GENOMIC DNA]</scope>
    <source>
        <strain evidence="5 6">ATCC 43154</strain>
    </source>
</reference>
<dbReference type="PANTHER" id="PTHR43584">
    <property type="entry name" value="NUCLEOTIDYL TRANSFERASE"/>
    <property type="match status" value="1"/>
</dbReference>
<feature type="domain" description="MobA-like NTP transferase" evidence="4">
    <location>
        <begin position="8"/>
        <end position="119"/>
    </location>
</feature>
<dbReference type="Pfam" id="PF12804">
    <property type="entry name" value="NTP_transf_3"/>
    <property type="match status" value="1"/>
</dbReference>
<dbReference type="EMBL" id="FOTW01000012">
    <property type="protein sequence ID" value="SFM08725.1"/>
    <property type="molecule type" value="Genomic_DNA"/>
</dbReference>
<dbReference type="AlphaFoldDB" id="A0A1I4N047"/>
<dbReference type="RefSeq" id="WP_245774242.1">
    <property type="nucleotide sequence ID" value="NZ_FOTW01000012.1"/>
</dbReference>
<protein>
    <submittedName>
        <fullName evidence="5">Choline kinase</fullName>
    </submittedName>
</protein>
<keyword evidence="2" id="KW-0548">Nucleotidyltransferase</keyword>
<organism evidence="5 6">
    <name type="scientific">Rugamonas rubra</name>
    <dbReference type="NCBI Taxonomy" id="758825"/>
    <lineage>
        <taxon>Bacteria</taxon>
        <taxon>Pseudomonadati</taxon>
        <taxon>Pseudomonadota</taxon>
        <taxon>Betaproteobacteria</taxon>
        <taxon>Burkholderiales</taxon>
        <taxon>Oxalobacteraceae</taxon>
        <taxon>Telluria group</taxon>
        <taxon>Rugamonas</taxon>
    </lineage>
</organism>
<evidence type="ECO:0000256" key="1">
    <source>
        <dbReference type="ARBA" id="ARBA00022679"/>
    </source>
</evidence>
<evidence type="ECO:0000256" key="3">
    <source>
        <dbReference type="ARBA" id="ARBA00022842"/>
    </source>
</evidence>
<keyword evidence="5" id="KW-0418">Kinase</keyword>
<evidence type="ECO:0000313" key="6">
    <source>
        <dbReference type="Proteomes" id="UP000199470"/>
    </source>
</evidence>
<evidence type="ECO:0000313" key="5">
    <source>
        <dbReference type="EMBL" id="SFM08725.1"/>
    </source>
</evidence>
<dbReference type="InterPro" id="IPR025877">
    <property type="entry name" value="MobA-like_NTP_Trfase"/>
</dbReference>
<dbReference type="SUPFAM" id="SSF53448">
    <property type="entry name" value="Nucleotide-diphospho-sugar transferases"/>
    <property type="match status" value="1"/>
</dbReference>
<dbReference type="Gene3D" id="3.90.550.10">
    <property type="entry name" value="Spore Coat Polysaccharide Biosynthesis Protein SpsA, Chain A"/>
    <property type="match status" value="1"/>
</dbReference>
<dbReference type="GO" id="GO:0016301">
    <property type="term" value="F:kinase activity"/>
    <property type="evidence" value="ECO:0007669"/>
    <property type="project" value="UniProtKB-KW"/>
</dbReference>
<dbReference type="Proteomes" id="UP000199470">
    <property type="component" value="Unassembled WGS sequence"/>
</dbReference>
<sequence>MTAPARHAIILAAGRGSRMRQLGDATPKCLLQLRGRSLLEHQIGALRAAGIEHIAIVTGYRAELLAGRAEHSFHNPAWERGNMVASLACADAWLRAQPCVVSYADIFYAPAAVEALMRTPAELAITYDPDWLALWTRRFGDPLLDAETFRLAADGSLLEIGRRPDTLAQIEGQYMGLLRLTPPAWAEIQRLRRGMAPPQRDAMHMTATLQCVLEARRVAVAALPYHGEWGEVDTARDLALY</sequence>
<dbReference type="STRING" id="758825.SAMN02982985_02673"/>
<dbReference type="InterPro" id="IPR050065">
    <property type="entry name" value="GlmU-like"/>
</dbReference>
<proteinExistence type="predicted"/>
<evidence type="ECO:0000256" key="2">
    <source>
        <dbReference type="ARBA" id="ARBA00022695"/>
    </source>
</evidence>
<dbReference type="CDD" id="cd02523">
    <property type="entry name" value="PC_cytidylyltransferase"/>
    <property type="match status" value="1"/>
</dbReference>
<keyword evidence="3" id="KW-0460">Magnesium</keyword>
<name>A0A1I4N047_9BURK</name>
<evidence type="ECO:0000259" key="4">
    <source>
        <dbReference type="Pfam" id="PF12804"/>
    </source>
</evidence>
<keyword evidence="6" id="KW-1185">Reference proteome</keyword>
<dbReference type="GO" id="GO:0016779">
    <property type="term" value="F:nucleotidyltransferase activity"/>
    <property type="evidence" value="ECO:0007669"/>
    <property type="project" value="UniProtKB-KW"/>
</dbReference>